<protein>
    <submittedName>
        <fullName evidence="1">Uncharacterized protein</fullName>
    </submittedName>
</protein>
<proteinExistence type="predicted"/>
<evidence type="ECO:0000313" key="1">
    <source>
        <dbReference type="EMBL" id="SAK95504.1"/>
    </source>
</evidence>
<dbReference type="AlphaFoldDB" id="A0A158DLP3"/>
<dbReference type="EMBL" id="FCOF02000079">
    <property type="protein sequence ID" value="SAK95504.1"/>
    <property type="molecule type" value="Genomic_DNA"/>
</dbReference>
<gene>
    <name evidence="1" type="ORF">AWB75_06926</name>
</gene>
<organism evidence="1 2">
    <name type="scientific">Caballeronia catudaia</name>
    <dbReference type="NCBI Taxonomy" id="1777136"/>
    <lineage>
        <taxon>Bacteria</taxon>
        <taxon>Pseudomonadati</taxon>
        <taxon>Pseudomonadota</taxon>
        <taxon>Betaproteobacteria</taxon>
        <taxon>Burkholderiales</taxon>
        <taxon>Burkholderiaceae</taxon>
        <taxon>Caballeronia</taxon>
    </lineage>
</organism>
<evidence type="ECO:0000313" key="2">
    <source>
        <dbReference type="Proteomes" id="UP000054870"/>
    </source>
</evidence>
<sequence length="182" mass="20383">MPPRIDGWHNSAQLRDTKFADKVNHLFRQHSRSNDRHRARPAAKAVKHSVIKTLAGRSRGTARLRQRLSTTNDAPTPANVRAAGRSADIALALCYRLGAYLLRGAFPIRHVRSHRCRCAQCWLTLREARWCPDRSYRLAIGIHHRIFGGQTAPGRYASAPMAGLSRLRQTGVESLHLGRGTP</sequence>
<keyword evidence="2" id="KW-1185">Reference proteome</keyword>
<accession>A0A158DLP3</accession>
<name>A0A158DLP3_9BURK</name>
<comment type="caution">
    <text evidence="1">The sequence shown here is derived from an EMBL/GenBank/DDBJ whole genome shotgun (WGS) entry which is preliminary data.</text>
</comment>
<reference evidence="1" key="1">
    <citation type="submission" date="2016-01" db="EMBL/GenBank/DDBJ databases">
        <authorList>
            <person name="Peeters C."/>
        </authorList>
    </citation>
    <scope>NUCLEOTIDE SEQUENCE [LARGE SCALE GENOMIC DNA]</scope>
    <source>
        <strain evidence="1">LMG 29318</strain>
    </source>
</reference>
<dbReference type="Proteomes" id="UP000054870">
    <property type="component" value="Unassembled WGS sequence"/>
</dbReference>